<feature type="transmembrane region" description="Helical" evidence="2">
    <location>
        <begin position="6"/>
        <end position="25"/>
    </location>
</feature>
<proteinExistence type="predicted"/>
<evidence type="ECO:0000256" key="1">
    <source>
        <dbReference type="SAM" id="MobiDB-lite"/>
    </source>
</evidence>
<keyword evidence="4" id="KW-1185">Reference proteome</keyword>
<feature type="transmembrane region" description="Helical" evidence="2">
    <location>
        <begin position="160"/>
        <end position="187"/>
    </location>
</feature>
<dbReference type="AlphaFoldDB" id="A0AAV5GN23"/>
<name>A0AAV5GN23_9BASI</name>
<feature type="transmembrane region" description="Helical" evidence="2">
    <location>
        <begin position="59"/>
        <end position="83"/>
    </location>
</feature>
<evidence type="ECO:0000313" key="4">
    <source>
        <dbReference type="Proteomes" id="UP001342314"/>
    </source>
</evidence>
<feature type="region of interest" description="Disordered" evidence="1">
    <location>
        <begin position="491"/>
        <end position="530"/>
    </location>
</feature>
<dbReference type="Proteomes" id="UP001342314">
    <property type="component" value="Unassembled WGS sequence"/>
</dbReference>
<evidence type="ECO:0000313" key="3">
    <source>
        <dbReference type="EMBL" id="GJN91593.1"/>
    </source>
</evidence>
<sequence length="1052" mass="111154">MDVLVLYVTLGAALVSFVASTYTTLRTLLPLLPGHPLVRRSVDAPEADKRPRLKSAQRFTAYLSLVDIAAATILITEVAIAVSTSRQLGGSKGAASRVYLATTARPTLLLVVALLSYANVAQGRSITLGRADFIVWLPALSVYALGAGLASISATNSPNVWIGLATWLSVVTACVTLCFGRLLLAILRVRRLTQRENALSRFAQQQANSHLDLPYSTTLPNFRHNFSGLSTSFVNSIGRSASSLSLPSQGDILPFTSDSRPAVAYAASRASTEELDFDQLREFRSPTPGSAHLLLDRSTTSTPASFLSGRLTPLLGPRLPGIEPDHVVIEVESDRFGTARSRASFSSITSRASTYLAPGGFVCGAQVRNALLKEAWGAQTPPGTGHSPPVELSSNEARGALVRIGGHLVCSLLTYALVSPFVFSRLLHPGSTAPLATSILYVLGVCQPSLILAWQCWASEGFWFRRPAPPVLTSSSALAIEQLEGVYIEDPAGAEEKSSRSQSRASTARTWRTSLPGISPDGEDCSSTQRSKVGRAMSMLSMHPKLQLLSSDVPLETSSTTSGFVKSASTGHARLRSLKLSKSTVGSFGEMSCPDSGSGASRRIVGGFEHNRRVSAPVHPNDQLIALSLLKSRKPTMNEPRLPDKARIPFGFGESAPVSTASPLDHFAFATRELSLSPSSSTFPSAPANPSTTPPAPPADHTIDYLSAHVLPQLVPSIKLGENVKVGPKDAPLARRRSTIDAPISFPSRTGRSLAAFATGSLPSRRPRNHRGSSLPGLLSSAPVADTWVAVDELGVVESRRKDEDGAGKPAAVSSPVTTQIVRDGTASTPRDDSPRSAGGLTSRSAREWDEVEAAAKAVEAAVNALATPSIGAVERTGSSHGRDTSSGTQLDISFEWEDGVTEVLDDAGTSHQDDLASVVGRKYKQVTSTQVSPSPLALQSVHSAAFSRPVSADGSLVLQGSQYGADDEADALTGTIHCATLRPVSRNSDFATLDFQSPTSPRSPHAVAGSLSSARSLTLTATSSLTSEGFRNMMSNDGSSSLIICLNFEDR</sequence>
<accession>A0AAV5GN23</accession>
<keyword evidence="2" id="KW-0472">Membrane</keyword>
<reference evidence="3 4" key="1">
    <citation type="submission" date="2021-12" db="EMBL/GenBank/DDBJ databases">
        <title>High titer production of polyol ester of fatty acids by Rhodotorula paludigena BS15 towards product separation-free biomass refinery.</title>
        <authorList>
            <person name="Mano J."/>
            <person name="Ono H."/>
            <person name="Tanaka T."/>
            <person name="Naito K."/>
            <person name="Sushida H."/>
            <person name="Ike M."/>
            <person name="Tokuyasu K."/>
            <person name="Kitaoka M."/>
        </authorList>
    </citation>
    <scope>NUCLEOTIDE SEQUENCE [LARGE SCALE GENOMIC DNA]</scope>
    <source>
        <strain evidence="3 4">BS15</strain>
    </source>
</reference>
<evidence type="ECO:0008006" key="5">
    <source>
        <dbReference type="Google" id="ProtNLM"/>
    </source>
</evidence>
<dbReference type="EMBL" id="BQKY01000009">
    <property type="protein sequence ID" value="GJN91593.1"/>
    <property type="molecule type" value="Genomic_DNA"/>
</dbReference>
<keyword evidence="2" id="KW-0812">Transmembrane</keyword>
<protein>
    <recommendedName>
        <fullName evidence="5">Proteophosphoglycan ppg4</fullName>
    </recommendedName>
</protein>
<feature type="transmembrane region" description="Helical" evidence="2">
    <location>
        <begin position="103"/>
        <end position="121"/>
    </location>
</feature>
<feature type="region of interest" description="Disordered" evidence="1">
    <location>
        <begin position="800"/>
        <end position="848"/>
    </location>
</feature>
<gene>
    <name evidence="3" type="ORF">Rhopal_004616-T1</name>
</gene>
<feature type="region of interest" description="Disordered" evidence="1">
    <location>
        <begin position="678"/>
        <end position="698"/>
    </location>
</feature>
<feature type="compositionally biased region" description="Polar residues" evidence="1">
    <location>
        <begin position="815"/>
        <end position="829"/>
    </location>
</feature>
<feature type="compositionally biased region" description="Low complexity" evidence="1">
    <location>
        <begin position="678"/>
        <end position="691"/>
    </location>
</feature>
<keyword evidence="2" id="KW-1133">Transmembrane helix</keyword>
<organism evidence="3 4">
    <name type="scientific">Rhodotorula paludigena</name>
    <dbReference type="NCBI Taxonomy" id="86838"/>
    <lineage>
        <taxon>Eukaryota</taxon>
        <taxon>Fungi</taxon>
        <taxon>Dikarya</taxon>
        <taxon>Basidiomycota</taxon>
        <taxon>Pucciniomycotina</taxon>
        <taxon>Microbotryomycetes</taxon>
        <taxon>Sporidiobolales</taxon>
        <taxon>Sporidiobolaceae</taxon>
        <taxon>Rhodotorula</taxon>
    </lineage>
</organism>
<feature type="transmembrane region" description="Helical" evidence="2">
    <location>
        <begin position="133"/>
        <end position="154"/>
    </location>
</feature>
<comment type="caution">
    <text evidence="3">The sequence shown here is derived from an EMBL/GenBank/DDBJ whole genome shotgun (WGS) entry which is preliminary data.</text>
</comment>
<feature type="region of interest" description="Disordered" evidence="1">
    <location>
        <begin position="757"/>
        <end position="779"/>
    </location>
</feature>
<feature type="transmembrane region" description="Helical" evidence="2">
    <location>
        <begin position="400"/>
        <end position="423"/>
    </location>
</feature>
<evidence type="ECO:0000256" key="2">
    <source>
        <dbReference type="SAM" id="Phobius"/>
    </source>
</evidence>
<feature type="compositionally biased region" description="Low complexity" evidence="1">
    <location>
        <begin position="500"/>
        <end position="514"/>
    </location>
</feature>